<dbReference type="AlphaFoldDB" id="A0A5M9ZQV1"/>
<comment type="caution">
    <text evidence="1">The sequence shown here is derived from an EMBL/GenBank/DDBJ whole genome shotgun (WGS) entry which is preliminary data.</text>
</comment>
<accession>A0A5M9ZQV1</accession>
<evidence type="ECO:0000313" key="1">
    <source>
        <dbReference type="EMBL" id="KAA8827155.1"/>
    </source>
</evidence>
<dbReference type="OrthoDB" id="2046111at2"/>
<organism evidence="1 2">
    <name type="scientific">Bifidobacterium tissieri</name>
    <dbReference type="NCBI Taxonomy" id="1630162"/>
    <lineage>
        <taxon>Bacteria</taxon>
        <taxon>Bacillati</taxon>
        <taxon>Actinomycetota</taxon>
        <taxon>Actinomycetes</taxon>
        <taxon>Bifidobacteriales</taxon>
        <taxon>Bifidobacteriaceae</taxon>
        <taxon>Bifidobacterium</taxon>
    </lineage>
</organism>
<protein>
    <submittedName>
        <fullName evidence="1">Abi family protein</fullName>
    </submittedName>
</protein>
<dbReference type="Pfam" id="PF07751">
    <property type="entry name" value="Abi_2"/>
    <property type="match status" value="1"/>
</dbReference>
<dbReference type="InterPro" id="IPR011664">
    <property type="entry name" value="Abi_system_AbiD/AbiF-like"/>
</dbReference>
<evidence type="ECO:0000313" key="2">
    <source>
        <dbReference type="Proteomes" id="UP000412028"/>
    </source>
</evidence>
<gene>
    <name evidence="1" type="ORF">EMO89_11095</name>
</gene>
<dbReference type="EMBL" id="RZUI01000021">
    <property type="protein sequence ID" value="KAA8827155.1"/>
    <property type="molecule type" value="Genomic_DNA"/>
</dbReference>
<proteinExistence type="predicted"/>
<sequence length="321" mass="36691">MKTLDELMQHLRDNGVAISDEQRQMLKNLGYYHGYKGYRFAGTAKNRLPLTEFTQVTALNDCDMALKTLIYPRIIFVETALKNYTLEAVLADAGSESIEQVYMQSLTFYRSLKGTRDYKSALLRRMRLKNEIDALLAQRYKNSVPVIQHFLNEDKDVPIWALFEVMTLGTFGMFYQCLAPRLKASIVGDLNLPSNYDSAAILGSSIFALKDLRNAIAHNGVVMDVRFKQAKVGLDIGRLISGDARIRGVNFKEITDYVILLVYLMTKMQVSQSERLSFLNGYVALLDTYQRQLPQPIFSRFVHSQARQKLQEARMFIAEHS</sequence>
<dbReference type="RefSeq" id="WP_150382115.1">
    <property type="nucleotide sequence ID" value="NZ_RZUI01000021.1"/>
</dbReference>
<name>A0A5M9ZQV1_9BIFI</name>
<dbReference type="Proteomes" id="UP000412028">
    <property type="component" value="Unassembled WGS sequence"/>
</dbReference>
<reference evidence="1 2" key="1">
    <citation type="journal article" date="2019" name="Syst. Appl. Microbiol.">
        <title>Characterization of Bifidobacterium species in feaces of the Egyptian fruit bat: Description of B. vespertilionis sp. nov. and B. rousetti sp. nov.</title>
        <authorList>
            <person name="Modesto M."/>
            <person name="Satti M."/>
            <person name="Watanabe K."/>
            <person name="Puglisi E."/>
            <person name="Morelli L."/>
            <person name="Huang C.-H."/>
            <person name="Liou J.-S."/>
            <person name="Miyashita M."/>
            <person name="Tamura T."/>
            <person name="Saito S."/>
            <person name="Mori K."/>
            <person name="Huang L."/>
            <person name="Sciavilla P."/>
            <person name="Sandri C."/>
            <person name="Spiezio C."/>
            <person name="Vitali F."/>
            <person name="Cavalieri D."/>
            <person name="Perpetuini G."/>
            <person name="Tofalo R."/>
            <person name="Bonetti A."/>
            <person name="Arita M."/>
            <person name="Mattarelli P."/>
        </authorList>
    </citation>
    <scope>NUCLEOTIDE SEQUENCE [LARGE SCALE GENOMIC DNA]</scope>
    <source>
        <strain evidence="1 2">RST7</strain>
    </source>
</reference>